<accession>A0A9W9ERT9</accession>
<feature type="region of interest" description="Disordered" evidence="1">
    <location>
        <begin position="280"/>
        <end position="379"/>
    </location>
</feature>
<name>A0A9W9ERT9_9EURO</name>
<dbReference type="AlphaFoldDB" id="A0A9W9ERT9"/>
<evidence type="ECO:0000256" key="1">
    <source>
        <dbReference type="SAM" id="MobiDB-lite"/>
    </source>
</evidence>
<dbReference type="OrthoDB" id="5288142at2759"/>
<dbReference type="RefSeq" id="XP_056508804.1">
    <property type="nucleotide sequence ID" value="XM_056658511.1"/>
</dbReference>
<feature type="compositionally biased region" description="Acidic residues" evidence="1">
    <location>
        <begin position="502"/>
        <end position="517"/>
    </location>
</feature>
<protein>
    <submittedName>
        <fullName evidence="2">Uncharacterized protein</fullName>
    </submittedName>
</protein>
<proteinExistence type="predicted"/>
<evidence type="ECO:0000313" key="3">
    <source>
        <dbReference type="Proteomes" id="UP001141434"/>
    </source>
</evidence>
<dbReference type="Proteomes" id="UP001141434">
    <property type="component" value="Unassembled WGS sequence"/>
</dbReference>
<keyword evidence="3" id="KW-1185">Reference proteome</keyword>
<dbReference type="EMBL" id="JAPMSZ010000010">
    <property type="protein sequence ID" value="KAJ5086679.1"/>
    <property type="molecule type" value="Genomic_DNA"/>
</dbReference>
<feature type="compositionally biased region" description="Low complexity" evidence="1">
    <location>
        <begin position="466"/>
        <end position="476"/>
    </location>
</feature>
<feature type="compositionally biased region" description="Polar residues" evidence="1">
    <location>
        <begin position="361"/>
        <end position="371"/>
    </location>
</feature>
<feature type="region of interest" description="Disordered" evidence="1">
    <location>
        <begin position="198"/>
        <end position="221"/>
    </location>
</feature>
<dbReference type="GeneID" id="81397680"/>
<evidence type="ECO:0000313" key="2">
    <source>
        <dbReference type="EMBL" id="KAJ5086679.1"/>
    </source>
</evidence>
<organism evidence="2 3">
    <name type="scientific">Penicillium alfredii</name>
    <dbReference type="NCBI Taxonomy" id="1506179"/>
    <lineage>
        <taxon>Eukaryota</taxon>
        <taxon>Fungi</taxon>
        <taxon>Dikarya</taxon>
        <taxon>Ascomycota</taxon>
        <taxon>Pezizomycotina</taxon>
        <taxon>Eurotiomycetes</taxon>
        <taxon>Eurotiomycetidae</taxon>
        <taxon>Eurotiales</taxon>
        <taxon>Aspergillaceae</taxon>
        <taxon>Penicillium</taxon>
    </lineage>
</organism>
<comment type="caution">
    <text evidence="2">The sequence shown here is derived from an EMBL/GenBank/DDBJ whole genome shotgun (WGS) entry which is preliminary data.</text>
</comment>
<feature type="region of interest" description="Disordered" evidence="1">
    <location>
        <begin position="447"/>
        <end position="522"/>
    </location>
</feature>
<feature type="compositionally biased region" description="Polar residues" evidence="1">
    <location>
        <begin position="198"/>
        <end position="216"/>
    </location>
</feature>
<feature type="compositionally biased region" description="Basic and acidic residues" evidence="1">
    <location>
        <begin position="335"/>
        <end position="354"/>
    </location>
</feature>
<feature type="region of interest" description="Disordered" evidence="1">
    <location>
        <begin position="696"/>
        <end position="755"/>
    </location>
</feature>
<reference evidence="2" key="2">
    <citation type="journal article" date="2023" name="IMA Fungus">
        <title>Comparative genomic study of the Penicillium genus elucidates a diverse pangenome and 15 lateral gene transfer events.</title>
        <authorList>
            <person name="Petersen C."/>
            <person name="Sorensen T."/>
            <person name="Nielsen M.R."/>
            <person name="Sondergaard T.E."/>
            <person name="Sorensen J.L."/>
            <person name="Fitzpatrick D.A."/>
            <person name="Frisvad J.C."/>
            <person name="Nielsen K.L."/>
        </authorList>
    </citation>
    <scope>NUCLEOTIDE SEQUENCE</scope>
    <source>
        <strain evidence="2">IBT 34128</strain>
    </source>
</reference>
<feature type="compositionally biased region" description="Basic and acidic residues" evidence="1">
    <location>
        <begin position="38"/>
        <end position="51"/>
    </location>
</feature>
<feature type="region of interest" description="Disordered" evidence="1">
    <location>
        <begin position="616"/>
        <end position="659"/>
    </location>
</feature>
<reference evidence="2" key="1">
    <citation type="submission" date="2022-11" db="EMBL/GenBank/DDBJ databases">
        <authorList>
            <person name="Petersen C."/>
        </authorList>
    </citation>
    <scope>NUCLEOTIDE SEQUENCE</scope>
    <source>
        <strain evidence="2">IBT 34128</strain>
    </source>
</reference>
<feature type="compositionally biased region" description="Pro residues" evidence="1">
    <location>
        <begin position="637"/>
        <end position="652"/>
    </location>
</feature>
<feature type="compositionally biased region" description="Basic and acidic residues" evidence="1">
    <location>
        <begin position="490"/>
        <end position="500"/>
    </location>
</feature>
<gene>
    <name evidence="2" type="ORF">NUU61_007986</name>
</gene>
<sequence>MAYNAVAQVDEVASDSSHSDTSRNPSPAHGHAFQRLPLDPDHLGGDIESAKTTESPGLGGSMIRSMTASSYDVVEDDDYDVDPSADDRANSLRRIPLLNTAVARHESPQPPLRSASSDVPVPLSHPIPDLQSIQGAYTGNVERLEQSAERLSSSSADIGSEIRRMNQEQKRRSCSSASNSFHVRNGAFSPTGTISSAHGSILSGTRQRSVSGSRLAQLSEPDEHGHVLDRFSDTMPIYFDTYDPHVIAAIDRPSTAASTDTYQQAQTLFTNFDGVHFTPLERADSGRQVSLSRPPLASKPESYKEPQTGESMVYYPAPVPRMLNLPPKLSRKANTGRDKRRTQILDPSLAEKRNSAAWPATSDQEQPGSSQNDKRQSTMPPQLRASVFFDQPTASLDVEIKHDSAVETLESILDASATAPVSAFTDHPYAGHVGSYVYTKSKRRVLSKNPAGHKPGKIGHDRTDSVDSSGDSVRSSHVLRQAEDDPSPVDDDHHERHSDSGSESDETSEEEENEEPDYVGPPNTLLAELQLRKQELKQRRRTALPMPSQAQATHATLLELDAMAQKQSEKRRQRPVTLAWEGRDAVDDDDDIPLAMLYPDKTNADDEDRPLGLMEKRQQEENEPLSARRARLRGEPLPQPQKRPTTMPPTHVPEPVAESGDEIETLAERLKRLRGQDPAESDFAHDLMAEFDSRAGIAPKGNEEVNENETLAQRRNRLQKEGNTRCGNPKNPRVRRSMAALSQGPSTRLARKASHDDVLQHPAMTPPYGNRMSMQQFPPMGQMGYPMPQPYGYGGVYPTAPPYNNPMMAMGGMAYAMPNSCLNTARQPIQQGQRDVIDRWRQSIR</sequence>
<feature type="region of interest" description="Disordered" evidence="1">
    <location>
        <begin position="1"/>
        <end position="64"/>
    </location>
</feature>